<name>A0A8J3JQU3_9ACTN</name>
<gene>
    <name evidence="2" type="ORF">Cba03nite_45570</name>
</gene>
<comment type="caution">
    <text evidence="2">The sequence shown here is derived from an EMBL/GenBank/DDBJ whole genome shotgun (WGS) entry which is preliminary data.</text>
</comment>
<reference evidence="2 3" key="1">
    <citation type="submission" date="2021-01" db="EMBL/GenBank/DDBJ databases">
        <title>Whole genome shotgun sequence of Catellatospora bangladeshensis NBRC 107357.</title>
        <authorList>
            <person name="Komaki H."/>
            <person name="Tamura T."/>
        </authorList>
    </citation>
    <scope>NUCLEOTIDE SEQUENCE [LARGE SCALE GENOMIC DNA]</scope>
    <source>
        <strain evidence="2 3">NBRC 107357</strain>
    </source>
</reference>
<keyword evidence="3" id="KW-1185">Reference proteome</keyword>
<evidence type="ECO:0000256" key="1">
    <source>
        <dbReference type="SAM" id="Phobius"/>
    </source>
</evidence>
<keyword evidence="1" id="KW-0472">Membrane</keyword>
<protein>
    <submittedName>
        <fullName evidence="2">Uncharacterized protein</fullName>
    </submittedName>
</protein>
<keyword evidence="1" id="KW-1133">Transmembrane helix</keyword>
<keyword evidence="1" id="KW-0812">Transmembrane</keyword>
<accession>A0A8J3JQU3</accession>
<dbReference type="Proteomes" id="UP000601223">
    <property type="component" value="Unassembled WGS sequence"/>
</dbReference>
<dbReference type="EMBL" id="BONF01000027">
    <property type="protein sequence ID" value="GIF83208.1"/>
    <property type="molecule type" value="Genomic_DNA"/>
</dbReference>
<dbReference type="RefSeq" id="WP_203749688.1">
    <property type="nucleotide sequence ID" value="NZ_BONF01000027.1"/>
</dbReference>
<feature type="transmembrane region" description="Helical" evidence="1">
    <location>
        <begin position="7"/>
        <end position="29"/>
    </location>
</feature>
<evidence type="ECO:0000313" key="3">
    <source>
        <dbReference type="Proteomes" id="UP000601223"/>
    </source>
</evidence>
<proteinExistence type="predicted"/>
<evidence type="ECO:0000313" key="2">
    <source>
        <dbReference type="EMBL" id="GIF83208.1"/>
    </source>
</evidence>
<feature type="transmembrane region" description="Helical" evidence="1">
    <location>
        <begin position="74"/>
        <end position="96"/>
    </location>
</feature>
<dbReference type="AlphaFoldDB" id="A0A8J3JQU3"/>
<sequence length="118" mass="12577">MAKPKAGLMVGVVMCGLIGLLCLVIGFLATSGDSVKCADKTMEPGQKCLLVTDTETAWHTYDEMKVKTAEGRQVMRIVFFGGGALFLLIAAGSLLAGRRESRREAQQVAAAQAWTQKG</sequence>
<organism evidence="2 3">
    <name type="scientific">Catellatospora bangladeshensis</name>
    <dbReference type="NCBI Taxonomy" id="310355"/>
    <lineage>
        <taxon>Bacteria</taxon>
        <taxon>Bacillati</taxon>
        <taxon>Actinomycetota</taxon>
        <taxon>Actinomycetes</taxon>
        <taxon>Micromonosporales</taxon>
        <taxon>Micromonosporaceae</taxon>
        <taxon>Catellatospora</taxon>
    </lineage>
</organism>